<dbReference type="Proteomes" id="UP000732298">
    <property type="component" value="Unassembled WGS sequence"/>
</dbReference>
<keyword evidence="1" id="KW-0812">Transmembrane</keyword>
<name>A0A8T3YKP1_9ARCH</name>
<comment type="caution">
    <text evidence="2">The sequence shown here is derived from an EMBL/GenBank/DDBJ whole genome shotgun (WGS) entry which is preliminary data.</text>
</comment>
<feature type="transmembrane region" description="Helical" evidence="1">
    <location>
        <begin position="291"/>
        <end position="310"/>
    </location>
</feature>
<feature type="transmembrane region" description="Helical" evidence="1">
    <location>
        <begin position="229"/>
        <end position="249"/>
    </location>
</feature>
<accession>A0A8T3YKP1</accession>
<feature type="transmembrane region" description="Helical" evidence="1">
    <location>
        <begin position="255"/>
        <end position="279"/>
    </location>
</feature>
<feature type="transmembrane region" description="Helical" evidence="1">
    <location>
        <begin position="121"/>
        <end position="142"/>
    </location>
</feature>
<reference evidence="2" key="1">
    <citation type="submission" date="2020-07" db="EMBL/GenBank/DDBJ databases">
        <title>Huge and variable diversity of episymbiotic CPR bacteria and DPANN archaea in groundwater ecosystems.</title>
        <authorList>
            <person name="He C.Y."/>
            <person name="Keren R."/>
            <person name="Whittaker M."/>
            <person name="Farag I.F."/>
            <person name="Doudna J."/>
            <person name="Cate J.H.D."/>
            <person name="Banfield J.F."/>
        </authorList>
    </citation>
    <scope>NUCLEOTIDE SEQUENCE</scope>
    <source>
        <strain evidence="2">NC_groundwater_1296_Ag_S-0.2um_52_80</strain>
    </source>
</reference>
<evidence type="ECO:0000313" key="2">
    <source>
        <dbReference type="EMBL" id="MBI4210177.1"/>
    </source>
</evidence>
<feature type="transmembrane region" description="Helical" evidence="1">
    <location>
        <begin position="205"/>
        <end position="224"/>
    </location>
</feature>
<feature type="transmembrane region" description="Helical" evidence="1">
    <location>
        <begin position="163"/>
        <end position="185"/>
    </location>
</feature>
<dbReference type="EMBL" id="JACQPB010000022">
    <property type="protein sequence ID" value="MBI4210177.1"/>
    <property type="molecule type" value="Genomic_DNA"/>
</dbReference>
<gene>
    <name evidence="2" type="ORF">HY544_01565</name>
</gene>
<dbReference type="AlphaFoldDB" id="A0A8T3YKP1"/>
<keyword evidence="1" id="KW-0472">Membrane</keyword>
<evidence type="ECO:0000313" key="3">
    <source>
        <dbReference type="Proteomes" id="UP000732298"/>
    </source>
</evidence>
<evidence type="ECO:0000256" key="1">
    <source>
        <dbReference type="SAM" id="Phobius"/>
    </source>
</evidence>
<sequence length="350" mass="36085">MSMDGKMPRPYETALLMAAGFLLYAGLANAAGTEPIAVNIDLEGLVRAINESANTVSGSIGQSGIAMQGSIGAVPNALLGALAASLKGALDSFNAPVADFAALLVTSNPDVTAMRPAWESVTLLVSSLYLLFFMLVGFMFLVSGIDREKRFIAKDWLKNGFMMVVGVAASFEIYRLVLALSGAAAEMLLGTGSEALFGSPGPAGGLLGAVFLGAASVFACFTLFARYMLLMAGAAIFPLGVFMHFVPPLRGWGNAVFSAIGTAIGMQLIDAAILSAAGIALGDTALNRGHLLVPAFSFLLIGFVNMAMLGRAVSSAVTPSPGADMMLAARMLGEQVGELATAAGRVQMRK</sequence>
<keyword evidence="1" id="KW-1133">Transmembrane helix</keyword>
<protein>
    <submittedName>
        <fullName evidence="2">Uncharacterized protein</fullName>
    </submittedName>
</protein>
<organism evidence="2 3">
    <name type="scientific">Candidatus Iainarchaeum sp</name>
    <dbReference type="NCBI Taxonomy" id="3101447"/>
    <lineage>
        <taxon>Archaea</taxon>
        <taxon>Candidatus Iainarchaeota</taxon>
        <taxon>Candidatus Iainarchaeia</taxon>
        <taxon>Candidatus Iainarchaeales</taxon>
        <taxon>Candidatus Iainarchaeaceae</taxon>
        <taxon>Candidatus Iainarchaeum</taxon>
    </lineage>
</organism>
<proteinExistence type="predicted"/>